<evidence type="ECO:0000313" key="4">
    <source>
        <dbReference type="EMBL" id="SDV01995.1"/>
    </source>
</evidence>
<feature type="domain" description="Methyltransferase small" evidence="3">
    <location>
        <begin position="56"/>
        <end position="142"/>
    </location>
</feature>
<dbReference type="InterPro" id="IPR007848">
    <property type="entry name" value="Small_mtfrase_dom"/>
</dbReference>
<dbReference type="Pfam" id="PF05175">
    <property type="entry name" value="MTS"/>
    <property type="match status" value="1"/>
</dbReference>
<evidence type="ECO:0000256" key="2">
    <source>
        <dbReference type="ARBA" id="ARBA00022691"/>
    </source>
</evidence>
<dbReference type="Proteomes" id="UP000182085">
    <property type="component" value="Chromosome I"/>
</dbReference>
<name>A0AAE8HBB7_9PSED</name>
<dbReference type="PANTHER" id="PTHR18895">
    <property type="entry name" value="HEMK METHYLTRANSFERASE"/>
    <property type="match status" value="1"/>
</dbReference>
<dbReference type="GO" id="GO:0032259">
    <property type="term" value="P:methylation"/>
    <property type="evidence" value="ECO:0007669"/>
    <property type="project" value="UniProtKB-KW"/>
</dbReference>
<dbReference type="Gene3D" id="3.40.50.150">
    <property type="entry name" value="Vaccinia Virus protein VP39"/>
    <property type="match status" value="1"/>
</dbReference>
<dbReference type="PANTHER" id="PTHR18895:SF74">
    <property type="entry name" value="MTRF1L RELEASE FACTOR GLUTAMINE METHYLTRANSFERASE"/>
    <property type="match status" value="1"/>
</dbReference>
<dbReference type="EMBL" id="LT629801">
    <property type="protein sequence ID" value="SDV01995.1"/>
    <property type="molecule type" value="Genomic_DNA"/>
</dbReference>
<sequence length="283" mass="32270">MQGLLDHNETAAKKHLSTEHIENKYKIYFGLGLCINLTHAPKVFKVSPAGIKLGDYLVRSLDSSAFRQSFLDLGTGTGVHALLMRKLGNNDIIATDISEISIKQAKFHENLNFKNNKIEFHTGDLFEDLSERRFQTIVFNPPGWRTPSQALINKLRKADPATELPIQAMFYGDEVVSRFLEQLPAHLNSKGKAIIGLNSLIGIQDVLSRYIQKHRGTPPLAYKLIERHTIPLLYYSNGWQSIEKSLKEEFEKWSKQDLAAYSTDVHGNIFWSYEIIELYHRAT</sequence>
<dbReference type="GO" id="GO:0008168">
    <property type="term" value="F:methyltransferase activity"/>
    <property type="evidence" value="ECO:0007669"/>
    <property type="project" value="UniProtKB-KW"/>
</dbReference>
<dbReference type="InterPro" id="IPR050320">
    <property type="entry name" value="N5-glutamine_MTase"/>
</dbReference>
<evidence type="ECO:0000259" key="3">
    <source>
        <dbReference type="Pfam" id="PF05175"/>
    </source>
</evidence>
<keyword evidence="5" id="KW-1185">Reference proteome</keyword>
<keyword evidence="1 4" id="KW-0489">Methyltransferase</keyword>
<dbReference type="InterPro" id="IPR029063">
    <property type="entry name" value="SAM-dependent_MTases_sf"/>
</dbReference>
<proteinExistence type="predicted"/>
<organism evidence="4 5">
    <name type="scientific">Pseudomonas rhodesiae</name>
    <dbReference type="NCBI Taxonomy" id="76760"/>
    <lineage>
        <taxon>Bacteria</taxon>
        <taxon>Pseudomonadati</taxon>
        <taxon>Pseudomonadota</taxon>
        <taxon>Gammaproteobacteria</taxon>
        <taxon>Pseudomonadales</taxon>
        <taxon>Pseudomonadaceae</taxon>
        <taxon>Pseudomonas</taxon>
    </lineage>
</organism>
<dbReference type="AlphaFoldDB" id="A0AAE8HBB7"/>
<protein>
    <submittedName>
        <fullName evidence="4">Release factor glutamine methyltransferase</fullName>
    </submittedName>
</protein>
<dbReference type="RefSeq" id="WP_034138411.1">
    <property type="nucleotide sequence ID" value="NZ_BAAAEG010000001.1"/>
</dbReference>
<evidence type="ECO:0000313" key="5">
    <source>
        <dbReference type="Proteomes" id="UP000182085"/>
    </source>
</evidence>
<dbReference type="SUPFAM" id="SSF53335">
    <property type="entry name" value="S-adenosyl-L-methionine-dependent methyltransferases"/>
    <property type="match status" value="1"/>
</dbReference>
<reference evidence="4 5" key="1">
    <citation type="submission" date="2016-10" db="EMBL/GenBank/DDBJ databases">
        <authorList>
            <person name="Varghese N."/>
            <person name="Submissions S."/>
        </authorList>
    </citation>
    <scope>NUCLEOTIDE SEQUENCE [LARGE SCALE GENOMIC DNA]</scope>
    <source>
        <strain evidence="4 5">BS2777</strain>
    </source>
</reference>
<gene>
    <name evidence="4" type="ORF">SAMN04490209_1917</name>
</gene>
<dbReference type="CDD" id="cd02440">
    <property type="entry name" value="AdoMet_MTases"/>
    <property type="match status" value="1"/>
</dbReference>
<accession>A0AAE8HBB7</accession>
<evidence type="ECO:0000256" key="1">
    <source>
        <dbReference type="ARBA" id="ARBA00022603"/>
    </source>
</evidence>
<keyword evidence="2" id="KW-0949">S-adenosyl-L-methionine</keyword>
<keyword evidence="1 4" id="KW-0808">Transferase</keyword>